<organism evidence="2 3">
    <name type="scientific">Clavibacter nebraskensis</name>
    <dbReference type="NCBI Taxonomy" id="31963"/>
    <lineage>
        <taxon>Bacteria</taxon>
        <taxon>Bacillati</taxon>
        <taxon>Actinomycetota</taxon>
        <taxon>Actinomycetes</taxon>
        <taxon>Micrococcales</taxon>
        <taxon>Microbacteriaceae</taxon>
        <taxon>Clavibacter</taxon>
    </lineage>
</organism>
<gene>
    <name evidence="2" type="ORF">DZF97_02565</name>
</gene>
<proteinExistence type="predicted"/>
<evidence type="ECO:0000259" key="1">
    <source>
        <dbReference type="Pfam" id="PF10370"/>
    </source>
</evidence>
<dbReference type="Proteomes" id="UP000265361">
    <property type="component" value="Unassembled WGS sequence"/>
</dbReference>
<feature type="non-terminal residue" evidence="2">
    <location>
        <position position="28"/>
    </location>
</feature>
<protein>
    <submittedName>
        <fullName evidence="2">DUF2437 domain-containing protein</fullName>
    </submittedName>
</protein>
<dbReference type="Pfam" id="PF10370">
    <property type="entry name" value="Rv2993c-like_N"/>
    <property type="match status" value="1"/>
</dbReference>
<name>A0A399QFX0_9MICO</name>
<dbReference type="Gene3D" id="2.30.30.370">
    <property type="entry name" value="FAH"/>
    <property type="match status" value="1"/>
</dbReference>
<comment type="caution">
    <text evidence="2">The sequence shown here is derived from an EMBL/GenBank/DDBJ whole genome shotgun (WGS) entry which is preliminary data.</text>
</comment>
<evidence type="ECO:0000313" key="2">
    <source>
        <dbReference type="EMBL" id="RIJ17710.1"/>
    </source>
</evidence>
<sequence>MKIARFSTGDDPRFGILDEEEGHLVVLT</sequence>
<dbReference type="AlphaFoldDB" id="A0A399QFX0"/>
<dbReference type="EMBL" id="QWED01000034">
    <property type="protein sequence ID" value="RIJ17710.1"/>
    <property type="molecule type" value="Genomic_DNA"/>
</dbReference>
<dbReference type="InterPro" id="IPR018833">
    <property type="entry name" value="Rv2993c-like_N"/>
</dbReference>
<reference evidence="2 3" key="1">
    <citation type="submission" date="2018-08" db="EMBL/GenBank/DDBJ databases">
        <title>Genome Sequence of Clavibacter michiganensis Subspecies type strains, and the Atypical Peach-Colored Strains Isolated from Tomato.</title>
        <authorList>
            <person name="Osdaghi E."/>
            <person name="Portier P."/>
            <person name="Briand M."/>
            <person name="Jacques M.-A."/>
        </authorList>
    </citation>
    <scope>NUCLEOTIDE SEQUENCE [LARGE SCALE GENOMIC DNA]</scope>
    <source>
        <strain evidence="2 3">CFBP 7577</strain>
    </source>
</reference>
<feature type="domain" description="Rv2993c-like N-terminal" evidence="1">
    <location>
        <begin position="1"/>
        <end position="22"/>
    </location>
</feature>
<evidence type="ECO:0000313" key="3">
    <source>
        <dbReference type="Proteomes" id="UP000265361"/>
    </source>
</evidence>
<accession>A0A399QFX0</accession>